<keyword evidence="7" id="KW-0067">ATP-binding</keyword>
<evidence type="ECO:0000256" key="8">
    <source>
        <dbReference type="ARBA" id="ARBA00038543"/>
    </source>
</evidence>
<dbReference type="PANTHER" id="PTHR24056">
    <property type="entry name" value="CELL DIVISION PROTEIN KINASE"/>
    <property type="match status" value="1"/>
</dbReference>
<dbReference type="PANTHER" id="PTHR24056:SF254">
    <property type="entry name" value="CYCLIN-DEPENDENT KINASE 2"/>
    <property type="match status" value="1"/>
</dbReference>
<sequence length="271" mass="30729">MKYSGEQGVPTALLREISLLRDLVHPQIIRMRDIALGTQEIALFFEYLDQDLRNYLDACVRHGLVLGVDLLKSYMYQLLLGVSYCHSHSILHRDLKPHNLLIDGRGRLKIADFGLARVSSIPNITFTDEVVTLWYRAPEILLGSHQYSTPVDVWAIGCIFAEMATCHALFVPSRNNQVDQLLTIFRVLGTPDESVWDGISDLPHYNRDFPVWPMQPLAVANLDESGLQLIQQFLAYRPSERISCLDAMGHPYFSDFDVRVLDTLASNEGVD</sequence>
<dbReference type="InterPro" id="IPR011009">
    <property type="entry name" value="Kinase-like_dom_sf"/>
</dbReference>
<proteinExistence type="inferred from homology"/>
<evidence type="ECO:0000256" key="11">
    <source>
        <dbReference type="ARBA" id="ARBA00042858"/>
    </source>
</evidence>
<evidence type="ECO:0000256" key="10">
    <source>
        <dbReference type="ARBA" id="ARBA00041902"/>
    </source>
</evidence>
<feature type="domain" description="Protein kinase" evidence="12">
    <location>
        <begin position="1"/>
        <end position="253"/>
    </location>
</feature>
<dbReference type="GO" id="GO:0005524">
    <property type="term" value="F:ATP binding"/>
    <property type="evidence" value="ECO:0007669"/>
    <property type="project" value="UniProtKB-KW"/>
</dbReference>
<evidence type="ECO:0000256" key="5">
    <source>
        <dbReference type="ARBA" id="ARBA00022741"/>
    </source>
</evidence>
<evidence type="ECO:0000256" key="1">
    <source>
        <dbReference type="ARBA" id="ARBA00006485"/>
    </source>
</evidence>
<dbReference type="FunFam" id="1.10.510.10:FF:000611">
    <property type="entry name" value="CMGC family protein kinase"/>
    <property type="match status" value="1"/>
</dbReference>
<accession>A0A7S2UW68</accession>
<dbReference type="InterPro" id="IPR008271">
    <property type="entry name" value="Ser/Thr_kinase_AS"/>
</dbReference>
<dbReference type="GO" id="GO:0030332">
    <property type="term" value="F:cyclin binding"/>
    <property type="evidence" value="ECO:0007669"/>
    <property type="project" value="TreeGrafter"/>
</dbReference>
<comment type="subunit">
    <text evidence="8">May form a complex composed of at least the catalytic subunit CRK2 and a cyclin.</text>
</comment>
<dbReference type="PROSITE" id="PS00108">
    <property type="entry name" value="PROTEIN_KINASE_ST"/>
    <property type="match status" value="1"/>
</dbReference>
<dbReference type="GO" id="GO:0004693">
    <property type="term" value="F:cyclin-dependent protein serine/threonine kinase activity"/>
    <property type="evidence" value="ECO:0007669"/>
    <property type="project" value="UniProtKB-EC"/>
</dbReference>
<keyword evidence="4" id="KW-0808">Transferase</keyword>
<protein>
    <recommendedName>
        <fullName evidence="9">Cyclin-dependent kinase 2 homolog</fullName>
        <ecNumber evidence="2">2.7.11.22</ecNumber>
    </recommendedName>
    <alternativeName>
        <fullName evidence="10">Cell division control protein 2 homolog</fullName>
    </alternativeName>
    <alternativeName>
        <fullName evidence="11">cdc2-related kinase 2</fullName>
    </alternativeName>
</protein>
<dbReference type="EMBL" id="HBHR01003280">
    <property type="protein sequence ID" value="CAD9858990.1"/>
    <property type="molecule type" value="Transcribed_RNA"/>
</dbReference>
<gene>
    <name evidence="13" type="ORF">FJAP1339_LOCUS1509</name>
</gene>
<keyword evidence="5" id="KW-0547">Nucleotide-binding</keyword>
<reference evidence="13" key="1">
    <citation type="submission" date="2021-01" db="EMBL/GenBank/DDBJ databases">
        <authorList>
            <person name="Corre E."/>
            <person name="Pelletier E."/>
            <person name="Niang G."/>
            <person name="Scheremetjew M."/>
            <person name="Finn R."/>
            <person name="Kale V."/>
            <person name="Holt S."/>
            <person name="Cochrane G."/>
            <person name="Meng A."/>
            <person name="Brown T."/>
            <person name="Cohen L."/>
        </authorList>
    </citation>
    <scope>NUCLEOTIDE SEQUENCE</scope>
    <source>
        <strain evidence="13">CCMP1661</strain>
    </source>
</reference>
<evidence type="ECO:0000256" key="3">
    <source>
        <dbReference type="ARBA" id="ARBA00022527"/>
    </source>
</evidence>
<evidence type="ECO:0000313" key="13">
    <source>
        <dbReference type="EMBL" id="CAD9858990.1"/>
    </source>
</evidence>
<dbReference type="GO" id="GO:0005634">
    <property type="term" value="C:nucleus"/>
    <property type="evidence" value="ECO:0007669"/>
    <property type="project" value="TreeGrafter"/>
</dbReference>
<evidence type="ECO:0000259" key="12">
    <source>
        <dbReference type="PROSITE" id="PS50011"/>
    </source>
</evidence>
<evidence type="ECO:0000256" key="4">
    <source>
        <dbReference type="ARBA" id="ARBA00022679"/>
    </source>
</evidence>
<keyword evidence="3" id="KW-0723">Serine/threonine-protein kinase</keyword>
<evidence type="ECO:0000256" key="7">
    <source>
        <dbReference type="ARBA" id="ARBA00022840"/>
    </source>
</evidence>
<dbReference type="GO" id="GO:0000307">
    <property type="term" value="C:cyclin-dependent protein kinase holoenzyme complex"/>
    <property type="evidence" value="ECO:0007669"/>
    <property type="project" value="TreeGrafter"/>
</dbReference>
<dbReference type="GO" id="GO:0010468">
    <property type="term" value="P:regulation of gene expression"/>
    <property type="evidence" value="ECO:0007669"/>
    <property type="project" value="TreeGrafter"/>
</dbReference>
<dbReference type="InterPro" id="IPR050108">
    <property type="entry name" value="CDK"/>
</dbReference>
<dbReference type="PROSITE" id="PS50011">
    <property type="entry name" value="PROTEIN_KINASE_DOM"/>
    <property type="match status" value="1"/>
</dbReference>
<dbReference type="GO" id="GO:0007165">
    <property type="term" value="P:signal transduction"/>
    <property type="evidence" value="ECO:0007669"/>
    <property type="project" value="TreeGrafter"/>
</dbReference>
<evidence type="ECO:0000256" key="6">
    <source>
        <dbReference type="ARBA" id="ARBA00022777"/>
    </source>
</evidence>
<evidence type="ECO:0000256" key="9">
    <source>
        <dbReference type="ARBA" id="ARBA00039612"/>
    </source>
</evidence>
<name>A0A7S2UW68_9STRA</name>
<dbReference type="AlphaFoldDB" id="A0A7S2UW68"/>
<dbReference type="GO" id="GO:0005737">
    <property type="term" value="C:cytoplasm"/>
    <property type="evidence" value="ECO:0007669"/>
    <property type="project" value="TreeGrafter"/>
</dbReference>
<keyword evidence="6" id="KW-0418">Kinase</keyword>
<dbReference type="Gene3D" id="1.10.510.10">
    <property type="entry name" value="Transferase(Phosphotransferase) domain 1"/>
    <property type="match status" value="1"/>
</dbReference>
<evidence type="ECO:0000256" key="2">
    <source>
        <dbReference type="ARBA" id="ARBA00012425"/>
    </source>
</evidence>
<dbReference type="InterPro" id="IPR000719">
    <property type="entry name" value="Prot_kinase_dom"/>
</dbReference>
<organism evidence="13">
    <name type="scientific">Fibrocapsa japonica</name>
    <dbReference type="NCBI Taxonomy" id="94617"/>
    <lineage>
        <taxon>Eukaryota</taxon>
        <taxon>Sar</taxon>
        <taxon>Stramenopiles</taxon>
        <taxon>Ochrophyta</taxon>
        <taxon>Raphidophyceae</taxon>
        <taxon>Chattonellales</taxon>
        <taxon>Chattonellaceae</taxon>
        <taxon>Fibrocapsa</taxon>
    </lineage>
</organism>
<dbReference type="GO" id="GO:0010389">
    <property type="term" value="P:regulation of G2/M transition of mitotic cell cycle"/>
    <property type="evidence" value="ECO:0007669"/>
    <property type="project" value="TreeGrafter"/>
</dbReference>
<dbReference type="GO" id="GO:0000082">
    <property type="term" value="P:G1/S transition of mitotic cell cycle"/>
    <property type="evidence" value="ECO:0007669"/>
    <property type="project" value="TreeGrafter"/>
</dbReference>
<dbReference type="CDD" id="cd07829">
    <property type="entry name" value="STKc_CDK_like"/>
    <property type="match status" value="1"/>
</dbReference>
<dbReference type="Gene3D" id="3.30.200.20">
    <property type="entry name" value="Phosphorylase Kinase, domain 1"/>
    <property type="match status" value="1"/>
</dbReference>
<dbReference type="SMART" id="SM00220">
    <property type="entry name" value="S_TKc"/>
    <property type="match status" value="1"/>
</dbReference>
<dbReference type="Pfam" id="PF00069">
    <property type="entry name" value="Pkinase"/>
    <property type="match status" value="1"/>
</dbReference>
<dbReference type="SUPFAM" id="SSF56112">
    <property type="entry name" value="Protein kinase-like (PK-like)"/>
    <property type="match status" value="1"/>
</dbReference>
<dbReference type="EC" id="2.7.11.22" evidence="2"/>
<comment type="similarity">
    <text evidence="1">Belongs to the protein kinase superfamily. CMGC Ser/Thr protein kinase family. CDC2/CDKX subfamily.</text>
</comment>